<dbReference type="InterPro" id="IPR005901">
    <property type="entry name" value="GLPGLI"/>
</dbReference>
<evidence type="ECO:0000313" key="2">
    <source>
        <dbReference type="Proteomes" id="UP000267844"/>
    </source>
</evidence>
<evidence type="ECO:0000313" key="1">
    <source>
        <dbReference type="EMBL" id="RRT91996.1"/>
    </source>
</evidence>
<dbReference type="Pfam" id="PF09697">
    <property type="entry name" value="Porph_ging"/>
    <property type="match status" value="1"/>
</dbReference>
<organism evidence="1 2">
    <name type="scientific">Empedobacter falsenii</name>
    <dbReference type="NCBI Taxonomy" id="343874"/>
    <lineage>
        <taxon>Bacteria</taxon>
        <taxon>Pseudomonadati</taxon>
        <taxon>Bacteroidota</taxon>
        <taxon>Flavobacteriia</taxon>
        <taxon>Flavobacteriales</taxon>
        <taxon>Weeksellaceae</taxon>
        <taxon>Empedobacter</taxon>
    </lineage>
</organism>
<gene>
    <name evidence="1" type="ORF">EGI89_07100</name>
</gene>
<comment type="caution">
    <text evidence="1">The sequence shown here is derived from an EMBL/GenBank/DDBJ whole genome shotgun (WGS) entry which is preliminary data.</text>
</comment>
<name>A0A427BPI7_9FLAO</name>
<accession>A0A427BPI7</accession>
<sequence>MLYFINRVMKKIFILFILSSFFIQAQTYKVVYDVKFVTDSVKKEVKYEEMDLYIAKDSTIYISPKKVNYDNYLQGLNAKNTQEFITNNTLNIAAIKEKYPSPIINHTIIRNNGTNKILSKVNRNIYLLNQPIEEINWKIENEQKTQLDLIIKKATTTYLGRKWTAWYTEEIPNSVGPYKFGGLPGLILEIYDDNNYFHFSAIEINQNNTKPDLTKDFTKSKKVNLEDYKKIYENRGVEIIQNLKSLNITSSNISPAEMEKKIDNKLKSENVFLEKSNHINF</sequence>
<dbReference type="EMBL" id="RHPO01000011">
    <property type="protein sequence ID" value="RRT91996.1"/>
    <property type="molecule type" value="Genomic_DNA"/>
</dbReference>
<dbReference type="Proteomes" id="UP000267844">
    <property type="component" value="Unassembled WGS sequence"/>
</dbReference>
<reference evidence="1 2" key="1">
    <citation type="submission" date="2018-10" db="EMBL/GenBank/DDBJ databases">
        <title>Transmission dynamics of multidrug resistant bacteria on intensive care unit surfaces.</title>
        <authorList>
            <person name="D'Souza A.W."/>
            <person name="Potter R.F."/>
            <person name="Wallace M."/>
            <person name="Shupe A."/>
            <person name="Patel S."/>
            <person name="Sun S."/>
            <person name="Gul D."/>
            <person name="Kwon J.H."/>
            <person name="Andleeb S."/>
            <person name="Burnham C.-A.D."/>
            <person name="Dantas G."/>
        </authorList>
    </citation>
    <scope>NUCLEOTIDE SEQUENCE [LARGE SCALE GENOMIC DNA]</scope>
    <source>
        <strain evidence="1 2">WF_348</strain>
    </source>
</reference>
<dbReference type="AlphaFoldDB" id="A0A427BPI7"/>
<dbReference type="NCBIfam" id="TIGR01200">
    <property type="entry name" value="GLPGLI"/>
    <property type="match status" value="1"/>
</dbReference>
<protein>
    <submittedName>
        <fullName evidence="1">GLPGLI family protein</fullName>
    </submittedName>
</protein>
<proteinExistence type="predicted"/>